<keyword evidence="4" id="KW-1185">Reference proteome</keyword>
<feature type="domain" description="DUF659" evidence="1">
    <location>
        <begin position="150"/>
        <end position="302"/>
    </location>
</feature>
<dbReference type="PANTHER" id="PTHR32166:SF85">
    <property type="entry name" value="DIMERIZATION, PUTATIVE-RELATED"/>
    <property type="match status" value="1"/>
</dbReference>
<evidence type="ECO:0000313" key="4">
    <source>
        <dbReference type="Proteomes" id="UP001457282"/>
    </source>
</evidence>
<organism evidence="3 4">
    <name type="scientific">Rubus argutus</name>
    <name type="common">Southern blackberry</name>
    <dbReference type="NCBI Taxonomy" id="59490"/>
    <lineage>
        <taxon>Eukaryota</taxon>
        <taxon>Viridiplantae</taxon>
        <taxon>Streptophyta</taxon>
        <taxon>Embryophyta</taxon>
        <taxon>Tracheophyta</taxon>
        <taxon>Spermatophyta</taxon>
        <taxon>Magnoliopsida</taxon>
        <taxon>eudicotyledons</taxon>
        <taxon>Gunneridae</taxon>
        <taxon>Pentapetalae</taxon>
        <taxon>rosids</taxon>
        <taxon>fabids</taxon>
        <taxon>Rosales</taxon>
        <taxon>Rosaceae</taxon>
        <taxon>Rosoideae</taxon>
        <taxon>Rosoideae incertae sedis</taxon>
        <taxon>Rubus</taxon>
    </lineage>
</organism>
<feature type="domain" description="HAT C-terminal dimerisation" evidence="2">
    <location>
        <begin position="511"/>
        <end position="586"/>
    </location>
</feature>
<dbReference type="AlphaFoldDB" id="A0AAW1XVG2"/>
<dbReference type="GO" id="GO:0046983">
    <property type="term" value="F:protein dimerization activity"/>
    <property type="evidence" value="ECO:0007669"/>
    <property type="project" value="InterPro"/>
</dbReference>
<dbReference type="EMBL" id="JBEDUW010000003">
    <property type="protein sequence ID" value="KAK9939899.1"/>
    <property type="molecule type" value="Genomic_DNA"/>
</dbReference>
<protein>
    <recommendedName>
        <fullName evidence="5">DUF659 domain-containing protein</fullName>
    </recommendedName>
</protein>
<dbReference type="Pfam" id="PF05699">
    <property type="entry name" value="Dimer_Tnp_hAT"/>
    <property type="match status" value="1"/>
</dbReference>
<dbReference type="InterPro" id="IPR008906">
    <property type="entry name" value="HATC_C_dom"/>
</dbReference>
<proteinExistence type="predicted"/>
<dbReference type="SUPFAM" id="SSF53098">
    <property type="entry name" value="Ribonuclease H-like"/>
    <property type="match status" value="1"/>
</dbReference>
<evidence type="ECO:0000259" key="1">
    <source>
        <dbReference type="Pfam" id="PF04937"/>
    </source>
</evidence>
<dbReference type="InterPro" id="IPR012337">
    <property type="entry name" value="RNaseH-like_sf"/>
</dbReference>
<name>A0AAW1XVG2_RUBAR</name>
<dbReference type="Proteomes" id="UP001457282">
    <property type="component" value="Unassembled WGS sequence"/>
</dbReference>
<evidence type="ECO:0000259" key="2">
    <source>
        <dbReference type="Pfam" id="PF05699"/>
    </source>
</evidence>
<evidence type="ECO:0000313" key="3">
    <source>
        <dbReference type="EMBL" id="KAK9939899.1"/>
    </source>
</evidence>
<sequence>MPSESEKWGWQHVSIFGRFDKGSGTKRWKCNHCNLRYNGSYSRVRAHLLGFSGVGIKSCPAIDGSLREAFQILEEERLTRKKKLTSESAKPSKRIRISRSSLPYATKEDMDEIVARFFYVHALNINAANSPYFHDMVKAIATFGPGYEPPSVDELSDSFLSREKGRIEKSLAQVRESWPHTGCTILCVGCLESMLGCFHINIFISNPRGLMYLKAVDIDDIDGADNIFAGVLGDIIMEVGPKNVLQIISHLDNASKLSDSRMLSSFPHIFWSPCTSNSICMLMEEIAEMDLLKPVVLCAKEIEQCITTYQQLSPCSFNQNLEGGSDRMSVKFAPSFCIVQRIFQLKQQLQELVNSEGWKEWKINNPDDILNIEAAILGDDFWSDAYLLLQLCEPFVRSIATLNVDKLVMGDVCDWRVQTLEAVRTKGIDEGTLNQLEELIENRWDVLFSPLHAAGYILNPRYFGKGQTKDKVVMRGWKATLERYESEGANRRGLREQLSSYWRLEGSLGDEDAVDSRDKMDPVVWWENFGFETPQLQTLAIKVLSQVSSIAMCQEVWHEYDFPGPETSNRLGVERVEDLVFVRNNLRLNSQRNGISNFFSGAKNASFCYPSEVKIWDDSHLDQTKVTISQSIHDKMC</sequence>
<dbReference type="Pfam" id="PF04937">
    <property type="entry name" value="DUF659"/>
    <property type="match status" value="1"/>
</dbReference>
<comment type="caution">
    <text evidence="3">The sequence shown here is derived from an EMBL/GenBank/DDBJ whole genome shotgun (WGS) entry which is preliminary data.</text>
</comment>
<dbReference type="InterPro" id="IPR007021">
    <property type="entry name" value="DUF659"/>
</dbReference>
<reference evidence="3 4" key="1">
    <citation type="journal article" date="2023" name="G3 (Bethesda)">
        <title>A chromosome-length genome assembly and annotation of blackberry (Rubus argutus, cv. 'Hillquist').</title>
        <authorList>
            <person name="Bruna T."/>
            <person name="Aryal R."/>
            <person name="Dudchenko O."/>
            <person name="Sargent D.J."/>
            <person name="Mead D."/>
            <person name="Buti M."/>
            <person name="Cavallini A."/>
            <person name="Hytonen T."/>
            <person name="Andres J."/>
            <person name="Pham M."/>
            <person name="Weisz D."/>
            <person name="Mascagni F."/>
            <person name="Usai G."/>
            <person name="Natali L."/>
            <person name="Bassil N."/>
            <person name="Fernandez G.E."/>
            <person name="Lomsadze A."/>
            <person name="Armour M."/>
            <person name="Olukolu B."/>
            <person name="Poorten T."/>
            <person name="Britton C."/>
            <person name="Davik J."/>
            <person name="Ashrafi H."/>
            <person name="Aiden E.L."/>
            <person name="Borodovsky M."/>
            <person name="Worthington M."/>
        </authorList>
    </citation>
    <scope>NUCLEOTIDE SEQUENCE [LARGE SCALE GENOMIC DNA]</scope>
    <source>
        <strain evidence="3">PI 553951</strain>
    </source>
</reference>
<accession>A0AAW1XVG2</accession>
<dbReference type="PANTHER" id="PTHR32166">
    <property type="entry name" value="OSJNBA0013A04.12 PROTEIN"/>
    <property type="match status" value="1"/>
</dbReference>
<evidence type="ECO:0008006" key="5">
    <source>
        <dbReference type="Google" id="ProtNLM"/>
    </source>
</evidence>
<gene>
    <name evidence="3" type="ORF">M0R45_016579</name>
</gene>